<keyword evidence="3" id="KW-1185">Reference proteome</keyword>
<reference evidence="2 3" key="1">
    <citation type="submission" date="2017-12" db="EMBL/GenBank/DDBJ databases">
        <title>Genomes of bacteria within cyanobacterial aggregates.</title>
        <authorList>
            <person name="Cai H."/>
        </authorList>
    </citation>
    <scope>NUCLEOTIDE SEQUENCE [LARGE SCALE GENOMIC DNA]</scope>
    <source>
        <strain evidence="2 3">TH16</strain>
    </source>
</reference>
<organism evidence="2 3">
    <name type="scientific">Niveispirillum cyanobacteriorum</name>
    <dbReference type="NCBI Taxonomy" id="1612173"/>
    <lineage>
        <taxon>Bacteria</taxon>
        <taxon>Pseudomonadati</taxon>
        <taxon>Pseudomonadota</taxon>
        <taxon>Alphaproteobacteria</taxon>
        <taxon>Rhodospirillales</taxon>
        <taxon>Azospirillaceae</taxon>
        <taxon>Niveispirillum</taxon>
    </lineage>
</organism>
<evidence type="ECO:0000313" key="3">
    <source>
        <dbReference type="Proteomes" id="UP000234752"/>
    </source>
</evidence>
<protein>
    <submittedName>
        <fullName evidence="2">Uncharacterized protein</fullName>
    </submittedName>
</protein>
<gene>
    <name evidence="2" type="ORF">C0V82_20385</name>
</gene>
<name>A0A2K9NHW8_9PROT</name>
<dbReference type="KEGG" id="ncb:C0V82_20385"/>
<feature type="region of interest" description="Disordered" evidence="1">
    <location>
        <begin position="38"/>
        <end position="63"/>
    </location>
</feature>
<accession>A0A2K9NHW8</accession>
<dbReference type="AlphaFoldDB" id="A0A2K9NHW8"/>
<sequence>MLLWTTGPALAQESCGKLYQNQDCGAAEYEEALARQKEMEAKLKQQAPPEAPVPGGTAETDTRDMRQRALDLYRARAAAMANSVQCCHPGVDGTLWCH</sequence>
<proteinExistence type="predicted"/>
<dbReference type="EMBL" id="CP025612">
    <property type="protein sequence ID" value="AUN32679.1"/>
    <property type="molecule type" value="Genomic_DNA"/>
</dbReference>
<dbReference type="Proteomes" id="UP000234752">
    <property type="component" value="Chromosome eg_2"/>
</dbReference>
<evidence type="ECO:0000256" key="1">
    <source>
        <dbReference type="SAM" id="MobiDB-lite"/>
    </source>
</evidence>
<evidence type="ECO:0000313" key="2">
    <source>
        <dbReference type="EMBL" id="AUN32679.1"/>
    </source>
</evidence>